<sequence>MEIYKEEIFAPVLLCMRAGSLDEAINIVNRNKYGVGASIFTASGAAARKFQTDIESGQVGINVAVPAPLPFVSFTGSKASFAGDLNFYGKAGLHFYTQIKTVTQQWKDFLNNDGESTTVTSQDFPGASASLLGMDFPSNDMSSLALHSRDFSNGDGASLELNARDFTSSDGESLTEHAKDIHGVDGILPSLQTTNGVQDTLVQDSARPDQDSVQERQCHHTPSQPSPSSKILHNRQKLSMHDVPTIIGEEGTPSQLRLSRISACLSALSYKSENKSITPWATLRSIYIQYAAEN</sequence>
<accession>A0ACC0AL37</accession>
<keyword evidence="2" id="KW-1185">Reference proteome</keyword>
<proteinExistence type="predicted"/>
<name>A0ACC0AL37_CATRO</name>
<evidence type="ECO:0000313" key="2">
    <source>
        <dbReference type="Proteomes" id="UP001060085"/>
    </source>
</evidence>
<evidence type="ECO:0000313" key="1">
    <source>
        <dbReference type="EMBL" id="KAI5661311.1"/>
    </source>
</evidence>
<protein>
    <submittedName>
        <fullName evidence="1">Uncharacterized protein</fullName>
    </submittedName>
</protein>
<comment type="caution">
    <text evidence="1">The sequence shown here is derived from an EMBL/GenBank/DDBJ whole genome shotgun (WGS) entry which is preliminary data.</text>
</comment>
<dbReference type="Proteomes" id="UP001060085">
    <property type="component" value="Linkage Group LG05"/>
</dbReference>
<organism evidence="1 2">
    <name type="scientific">Catharanthus roseus</name>
    <name type="common">Madagascar periwinkle</name>
    <name type="synonym">Vinca rosea</name>
    <dbReference type="NCBI Taxonomy" id="4058"/>
    <lineage>
        <taxon>Eukaryota</taxon>
        <taxon>Viridiplantae</taxon>
        <taxon>Streptophyta</taxon>
        <taxon>Embryophyta</taxon>
        <taxon>Tracheophyta</taxon>
        <taxon>Spermatophyta</taxon>
        <taxon>Magnoliopsida</taxon>
        <taxon>eudicotyledons</taxon>
        <taxon>Gunneridae</taxon>
        <taxon>Pentapetalae</taxon>
        <taxon>asterids</taxon>
        <taxon>lamiids</taxon>
        <taxon>Gentianales</taxon>
        <taxon>Apocynaceae</taxon>
        <taxon>Rauvolfioideae</taxon>
        <taxon>Vinceae</taxon>
        <taxon>Catharanthinae</taxon>
        <taxon>Catharanthus</taxon>
    </lineage>
</organism>
<gene>
    <name evidence="1" type="ORF">M9H77_20634</name>
</gene>
<reference evidence="2" key="1">
    <citation type="journal article" date="2023" name="Nat. Plants">
        <title>Single-cell RNA sequencing provides a high-resolution roadmap for understanding the multicellular compartmentation of specialized metabolism.</title>
        <authorList>
            <person name="Sun S."/>
            <person name="Shen X."/>
            <person name="Li Y."/>
            <person name="Li Y."/>
            <person name="Wang S."/>
            <person name="Li R."/>
            <person name="Zhang H."/>
            <person name="Shen G."/>
            <person name="Guo B."/>
            <person name="Wei J."/>
            <person name="Xu J."/>
            <person name="St-Pierre B."/>
            <person name="Chen S."/>
            <person name="Sun C."/>
        </authorList>
    </citation>
    <scope>NUCLEOTIDE SEQUENCE [LARGE SCALE GENOMIC DNA]</scope>
</reference>
<dbReference type="EMBL" id="CM044705">
    <property type="protein sequence ID" value="KAI5661311.1"/>
    <property type="molecule type" value="Genomic_DNA"/>
</dbReference>